<organism evidence="3 4">
    <name type="scientific">Microbotryum silenes-dioicae</name>
    <dbReference type="NCBI Taxonomy" id="796604"/>
    <lineage>
        <taxon>Eukaryota</taxon>
        <taxon>Fungi</taxon>
        <taxon>Dikarya</taxon>
        <taxon>Basidiomycota</taxon>
        <taxon>Pucciniomycotina</taxon>
        <taxon>Microbotryomycetes</taxon>
        <taxon>Microbotryales</taxon>
        <taxon>Microbotryaceae</taxon>
        <taxon>Microbotryum</taxon>
    </lineage>
</organism>
<dbReference type="GO" id="GO:0004609">
    <property type="term" value="F:phosphatidylserine decarboxylase activity"/>
    <property type="evidence" value="ECO:0007669"/>
    <property type="project" value="InterPro"/>
</dbReference>
<dbReference type="PANTHER" id="PTHR10067">
    <property type="entry name" value="PHOSPHATIDYLSERINE DECARBOXYLASE"/>
    <property type="match status" value="1"/>
</dbReference>
<accession>A0A2X0LPJ1</accession>
<dbReference type="InterPro" id="IPR003817">
    <property type="entry name" value="PS_Dcarbxylase"/>
</dbReference>
<dbReference type="PANTHER" id="PTHR10067:SF17">
    <property type="entry name" value="PHOSPHATIDYLSERINE DECARBOXYLASE PROENZYME 2"/>
    <property type="match status" value="1"/>
</dbReference>
<gene>
    <name evidence="3" type="primary">BQ5605_C011g06593</name>
    <name evidence="3" type="ORF">BQ5605_C011G06593</name>
</gene>
<proteinExistence type="predicted"/>
<sequence>MASSTEQDEYGDYETALKTLVDQSPGSNQVKNGPSTTGRVHVHGEELEQGQLNVHAPAAEGTTHKWLSRFVPKLEREASSFRMPRPFLASKEHFGNLVATARGENPPKIWESMPIYVRLGMQALYHGREQAHLLANKRVESFLREQSIKQGEYYDSPQGALQQIQQFVKTYSTNTRCLLQPNLEDYRTFNEFFYRKLKEGERKVAAEGDERVVSSAADCRLTVFQSVELAKEYWIKGQQFTLANLFQDKEMAKQFNGGEVAIFRLAPADYHRFHSPIKAVVGPTKHIEGQYYTVNPVAVNEDLNVFTEKNVAFVQIGAMLVGSIVQTVAEGDQVAHGGELGYFAYGGSTVLCVFPAGQVHWDEDLLRNSKEKMETAVKVSSSVGEQIGRFV</sequence>
<evidence type="ECO:0000256" key="1">
    <source>
        <dbReference type="ARBA" id="ARBA00022793"/>
    </source>
</evidence>
<dbReference type="Pfam" id="PF02666">
    <property type="entry name" value="PS_Dcarbxylase"/>
    <property type="match status" value="1"/>
</dbReference>
<evidence type="ECO:0000313" key="4">
    <source>
        <dbReference type="Proteomes" id="UP000249464"/>
    </source>
</evidence>
<dbReference type="STRING" id="796604.A0A2X0LPJ1"/>
<dbReference type="EMBL" id="FQNC01000011">
    <property type="protein sequence ID" value="SGY12752.1"/>
    <property type="molecule type" value="Genomic_DNA"/>
</dbReference>
<keyword evidence="2" id="KW-0456">Lyase</keyword>
<evidence type="ECO:0000256" key="2">
    <source>
        <dbReference type="ARBA" id="ARBA00023239"/>
    </source>
</evidence>
<keyword evidence="1" id="KW-0210">Decarboxylase</keyword>
<evidence type="ECO:0000313" key="3">
    <source>
        <dbReference type="EMBL" id="SGY12752.1"/>
    </source>
</evidence>
<dbReference type="AlphaFoldDB" id="A0A2X0LPJ1"/>
<dbReference type="Proteomes" id="UP000249464">
    <property type="component" value="Unassembled WGS sequence"/>
</dbReference>
<keyword evidence="4" id="KW-1185">Reference proteome</keyword>
<protein>
    <submittedName>
        <fullName evidence="3">BQ5605_C011g06593 protein</fullName>
    </submittedName>
</protein>
<reference evidence="3 4" key="1">
    <citation type="submission" date="2016-11" db="EMBL/GenBank/DDBJ databases">
        <authorList>
            <person name="Jaros S."/>
            <person name="Januszkiewicz K."/>
            <person name="Wedrychowicz H."/>
        </authorList>
    </citation>
    <scope>NUCLEOTIDE SEQUENCE [LARGE SCALE GENOMIC DNA]</scope>
</reference>
<dbReference type="GO" id="GO:0008654">
    <property type="term" value="P:phospholipid biosynthetic process"/>
    <property type="evidence" value="ECO:0007669"/>
    <property type="project" value="InterPro"/>
</dbReference>
<name>A0A2X0LPJ1_9BASI</name>